<dbReference type="PROSITE" id="PS50863">
    <property type="entry name" value="B3"/>
    <property type="match status" value="1"/>
</dbReference>
<dbReference type="GO" id="GO:0010601">
    <property type="term" value="P:positive regulation of auxin biosynthetic process"/>
    <property type="evidence" value="ECO:0007669"/>
    <property type="project" value="EnsemblPlants"/>
</dbReference>
<evidence type="ECO:0000256" key="3">
    <source>
        <dbReference type="ARBA" id="ARBA00023125"/>
    </source>
</evidence>
<dbReference type="OMA" id="LNDHYPI"/>
<dbReference type="GO" id="GO:0003677">
    <property type="term" value="F:DNA binding"/>
    <property type="evidence" value="ECO:0007669"/>
    <property type="project" value="UniProtKB-KW"/>
</dbReference>
<dbReference type="GO" id="GO:0010431">
    <property type="term" value="P:seed maturation"/>
    <property type="evidence" value="ECO:0007669"/>
    <property type="project" value="EnsemblPlants"/>
</dbReference>
<feature type="domain" description="TF-B3" evidence="7">
    <location>
        <begin position="155"/>
        <end position="256"/>
    </location>
</feature>
<dbReference type="PANTHER" id="PTHR31140">
    <property type="entry name" value="B3 DOMAIN-CONTAINING TRANSCRIPTION FACTOR ABI3"/>
    <property type="match status" value="1"/>
</dbReference>
<dbReference type="InterPro" id="IPR044800">
    <property type="entry name" value="LEC2-like"/>
</dbReference>
<keyword evidence="4" id="KW-0804">Transcription</keyword>
<evidence type="ECO:0000256" key="6">
    <source>
        <dbReference type="SAM" id="MobiDB-lite"/>
    </source>
</evidence>
<evidence type="ECO:0000313" key="8">
    <source>
        <dbReference type="EMBL" id="KFK44694.1"/>
    </source>
</evidence>
<dbReference type="InterPro" id="IPR003340">
    <property type="entry name" value="B3_DNA-bd"/>
</dbReference>
<dbReference type="GO" id="GO:0005634">
    <property type="term" value="C:nucleus"/>
    <property type="evidence" value="ECO:0007669"/>
    <property type="project" value="UniProtKB-SubCell"/>
</dbReference>
<dbReference type="GO" id="GO:0010344">
    <property type="term" value="P:seed oilbody biogenesis"/>
    <property type="evidence" value="ECO:0007669"/>
    <property type="project" value="EnsemblPlants"/>
</dbReference>
<evidence type="ECO:0000259" key="7">
    <source>
        <dbReference type="PROSITE" id="PS50863"/>
    </source>
</evidence>
<sequence>MDNFLPFSSSNANSVQEQHSMDLTNNFSHFPTFHTYDHQHHMLPPYANVACSSEGFPQIPVMQTGCEFGSMVCNPGLRQERGGFSDPHMTKMARINRKNAMIRSRNNSSPNSRANDLVESRRQMMLNMKKNAEIAATKDLYRYSTYDNKKLRVLLVKDLKNSDVGSLGRIVLPKRESEANLPKLTGKEGIIVEMRDADSSSSWSFKYKFWSNNKSRMYVLENTGEFVKKNGVETGDSLTIYEDENKNLYFSITKSEKHTERNENVLMEVNPNYYGGLMFDYLPRDEEEASIEMLIGNLNDHYPITDDLMSITLDLQNHIPAPSSSPLVGHMTNPSHMGPSNDHETFNDFNW</sequence>
<proteinExistence type="predicted"/>
<gene>
    <name evidence="8" type="ordered locus">AALP_Aa1g291200</name>
</gene>
<dbReference type="PANTHER" id="PTHR31140:SF74">
    <property type="entry name" value="B3 DOMAIN-CONTAINING TRANSCRIPTION FACTOR LEC2"/>
    <property type="match status" value="1"/>
</dbReference>
<protein>
    <recommendedName>
        <fullName evidence="7">TF-B3 domain-containing protein</fullName>
    </recommendedName>
</protein>
<name>A0A087HRE2_ARAAL</name>
<reference evidence="9" key="1">
    <citation type="journal article" date="2015" name="Nat. Plants">
        <title>Genome expansion of Arabis alpina linked with retrotransposition and reduced symmetric DNA methylation.</title>
        <authorList>
            <person name="Willing E.M."/>
            <person name="Rawat V."/>
            <person name="Mandakova T."/>
            <person name="Maumus F."/>
            <person name="James G.V."/>
            <person name="Nordstroem K.J."/>
            <person name="Becker C."/>
            <person name="Warthmann N."/>
            <person name="Chica C."/>
            <person name="Szarzynska B."/>
            <person name="Zytnicki M."/>
            <person name="Albani M.C."/>
            <person name="Kiefer C."/>
            <person name="Bergonzi S."/>
            <person name="Castaings L."/>
            <person name="Mateos J.L."/>
            <person name="Berns M.C."/>
            <person name="Bujdoso N."/>
            <person name="Piofczyk T."/>
            <person name="de Lorenzo L."/>
            <person name="Barrero-Sicilia C."/>
            <person name="Mateos I."/>
            <person name="Piednoel M."/>
            <person name="Hagmann J."/>
            <person name="Chen-Min-Tao R."/>
            <person name="Iglesias-Fernandez R."/>
            <person name="Schuster S.C."/>
            <person name="Alonso-Blanco C."/>
            <person name="Roudier F."/>
            <person name="Carbonero P."/>
            <person name="Paz-Ares J."/>
            <person name="Davis S.J."/>
            <person name="Pecinka A."/>
            <person name="Quesneville H."/>
            <person name="Colot V."/>
            <person name="Lysak M.A."/>
            <person name="Weigel D."/>
            <person name="Coupland G."/>
            <person name="Schneeberger K."/>
        </authorList>
    </citation>
    <scope>NUCLEOTIDE SEQUENCE [LARGE SCALE GENOMIC DNA]</scope>
    <source>
        <strain evidence="9">cv. Pajares</strain>
    </source>
</reference>
<comment type="subcellular location">
    <subcellularLocation>
        <location evidence="1">Nucleus</location>
    </subcellularLocation>
</comment>
<dbReference type="InterPro" id="IPR015300">
    <property type="entry name" value="DNA-bd_pseudobarrel_sf"/>
</dbReference>
<dbReference type="SUPFAM" id="SSF101936">
    <property type="entry name" value="DNA-binding pseudobarrel domain"/>
    <property type="match status" value="1"/>
</dbReference>
<organism evidence="8 9">
    <name type="scientific">Arabis alpina</name>
    <name type="common">Alpine rock-cress</name>
    <dbReference type="NCBI Taxonomy" id="50452"/>
    <lineage>
        <taxon>Eukaryota</taxon>
        <taxon>Viridiplantae</taxon>
        <taxon>Streptophyta</taxon>
        <taxon>Embryophyta</taxon>
        <taxon>Tracheophyta</taxon>
        <taxon>Spermatophyta</taxon>
        <taxon>Magnoliopsida</taxon>
        <taxon>eudicotyledons</taxon>
        <taxon>Gunneridae</taxon>
        <taxon>Pentapetalae</taxon>
        <taxon>rosids</taxon>
        <taxon>malvids</taxon>
        <taxon>Brassicales</taxon>
        <taxon>Brassicaceae</taxon>
        <taxon>Arabideae</taxon>
        <taxon>Arabis</taxon>
    </lineage>
</organism>
<dbReference type="GO" id="GO:0010262">
    <property type="term" value="P:somatic embryogenesis"/>
    <property type="evidence" value="ECO:0007669"/>
    <property type="project" value="EnsemblPlants"/>
</dbReference>
<evidence type="ECO:0000256" key="1">
    <source>
        <dbReference type="ARBA" id="ARBA00004123"/>
    </source>
</evidence>
<dbReference type="SMART" id="SM01019">
    <property type="entry name" value="B3"/>
    <property type="match status" value="1"/>
</dbReference>
<feature type="compositionally biased region" description="Basic and acidic residues" evidence="6">
    <location>
        <begin position="341"/>
        <end position="351"/>
    </location>
</feature>
<dbReference type="AlphaFoldDB" id="A0A087HRE2"/>
<dbReference type="OrthoDB" id="757982at2759"/>
<keyword evidence="5" id="KW-0539">Nucleus</keyword>
<dbReference type="CDD" id="cd10017">
    <property type="entry name" value="B3_DNA"/>
    <property type="match status" value="1"/>
</dbReference>
<evidence type="ECO:0000313" key="9">
    <source>
        <dbReference type="Proteomes" id="UP000029120"/>
    </source>
</evidence>
<evidence type="ECO:0000256" key="5">
    <source>
        <dbReference type="ARBA" id="ARBA00023242"/>
    </source>
</evidence>
<dbReference type="GO" id="GO:0003700">
    <property type="term" value="F:DNA-binding transcription factor activity"/>
    <property type="evidence" value="ECO:0007669"/>
    <property type="project" value="EnsemblPlants"/>
</dbReference>
<dbReference type="Gramene" id="KFK44694">
    <property type="protein sequence ID" value="KFK44694"/>
    <property type="gene ID" value="AALP_AA1G291200"/>
</dbReference>
<dbReference type="Pfam" id="PF02362">
    <property type="entry name" value="B3"/>
    <property type="match status" value="1"/>
</dbReference>
<dbReference type="Gene3D" id="2.40.330.10">
    <property type="entry name" value="DNA-binding pseudobarrel domain"/>
    <property type="match status" value="1"/>
</dbReference>
<keyword evidence="9" id="KW-1185">Reference proteome</keyword>
<dbReference type="EMBL" id="CM002869">
    <property type="protein sequence ID" value="KFK44694.1"/>
    <property type="molecule type" value="Genomic_DNA"/>
</dbReference>
<keyword evidence="2" id="KW-0805">Transcription regulation</keyword>
<evidence type="ECO:0000256" key="2">
    <source>
        <dbReference type="ARBA" id="ARBA00023015"/>
    </source>
</evidence>
<feature type="region of interest" description="Disordered" evidence="6">
    <location>
        <begin position="324"/>
        <end position="351"/>
    </location>
</feature>
<dbReference type="GO" id="GO:0045893">
    <property type="term" value="P:positive regulation of DNA-templated transcription"/>
    <property type="evidence" value="ECO:0007669"/>
    <property type="project" value="EnsemblPlants"/>
</dbReference>
<dbReference type="eggNOG" id="ENOG502S2IE">
    <property type="taxonomic scope" value="Eukaryota"/>
</dbReference>
<dbReference type="Proteomes" id="UP000029120">
    <property type="component" value="Chromosome 1"/>
</dbReference>
<keyword evidence="3" id="KW-0238">DNA-binding</keyword>
<accession>A0A087HRE2</accession>
<evidence type="ECO:0000256" key="4">
    <source>
        <dbReference type="ARBA" id="ARBA00023163"/>
    </source>
</evidence>